<sequence length="176" mass="20056">MESKLSNEELIGIDTLKQRIDYDPVKGTLTWKFLPEGIPDPSGFNKRLAGKVITTLKNGYISLQLNGIQLYGHRVAFYLYHEWLPVQVDHEDRVRSNIKIDNLRPASHSENMRNRTVSSKSALGIKNVSMDSKGLYYVKIRFEGKRLSNSFATLEAAIRWRDEKLLSLHGDFASCG</sequence>
<dbReference type="InterPro" id="IPR044925">
    <property type="entry name" value="His-Me_finger_sf"/>
</dbReference>
<accession>A0AAX4Q484</accession>
<dbReference type="InterPro" id="IPR003615">
    <property type="entry name" value="HNH_nuc"/>
</dbReference>
<evidence type="ECO:0000259" key="1">
    <source>
        <dbReference type="Pfam" id="PF13392"/>
    </source>
</evidence>
<dbReference type="SUPFAM" id="SSF54060">
    <property type="entry name" value="His-Me finger endonucleases"/>
    <property type="match status" value="1"/>
</dbReference>
<gene>
    <name evidence="2" type="ORF">U7154_000147</name>
</gene>
<evidence type="ECO:0000313" key="3">
    <source>
        <dbReference type="Proteomes" id="UP001437386"/>
    </source>
</evidence>
<dbReference type="Gene3D" id="3.90.75.20">
    <property type="match status" value="1"/>
</dbReference>
<keyword evidence="3" id="KW-1185">Reference proteome</keyword>
<dbReference type="Proteomes" id="UP001437386">
    <property type="component" value="Segment"/>
</dbReference>
<protein>
    <recommendedName>
        <fullName evidence="1">HNH nuclease domain-containing protein</fullName>
    </recommendedName>
</protein>
<name>A0AAX4Q484_9CAUD</name>
<evidence type="ECO:0000313" key="2">
    <source>
        <dbReference type="EMBL" id="XAG95914.1"/>
    </source>
</evidence>
<reference evidence="2 3" key="1">
    <citation type="submission" date="2024-04" db="EMBL/GenBank/DDBJ databases">
        <authorList>
            <person name="Wojcicki M."/>
            <person name="Srednicka P."/>
            <person name="Shymialevich D."/>
            <person name="Sokolowska B."/>
        </authorList>
    </citation>
    <scope>NUCLEOTIDE SEQUENCE [LARGE SCALE GENOMIC DNA]</scope>
</reference>
<organism evidence="2 3">
    <name type="scientific">Enterobacter phage KKP_3711</name>
    <dbReference type="NCBI Taxonomy" id="3109398"/>
    <lineage>
        <taxon>Viruses</taxon>
        <taxon>Duplodnaviria</taxon>
        <taxon>Heunggongvirae</taxon>
        <taxon>Uroviricota</taxon>
        <taxon>Caudoviricetes</taxon>
        <taxon>Demerecviridae</taxon>
        <taxon>Markadamsvirinae</taxon>
    </lineage>
</organism>
<dbReference type="Pfam" id="PF13392">
    <property type="entry name" value="HNH_3"/>
    <property type="match status" value="1"/>
</dbReference>
<proteinExistence type="predicted"/>
<feature type="domain" description="HNH nuclease" evidence="1">
    <location>
        <begin position="72"/>
        <end position="113"/>
    </location>
</feature>
<dbReference type="EMBL" id="PP579741">
    <property type="protein sequence ID" value="XAG95914.1"/>
    <property type="molecule type" value="Genomic_DNA"/>
</dbReference>